<keyword evidence="2 4" id="KW-0996">Nickel insertion</keyword>
<reference evidence="5 6" key="1">
    <citation type="submission" date="2018-11" db="EMBL/GenBank/DDBJ databases">
        <title>Genomic Encyclopedia of Type Strains, Phase IV (KMG-IV): sequencing the most valuable type-strain genomes for metagenomic binning, comparative biology and taxonomic classification.</title>
        <authorList>
            <person name="Goeker M."/>
        </authorList>
    </citation>
    <scope>NUCLEOTIDE SEQUENCE [LARGE SCALE GENOMIC DNA]</scope>
    <source>
        <strain evidence="5 6">DSM 100316</strain>
    </source>
</reference>
<dbReference type="PANTHER" id="PTHR33643:SF1">
    <property type="entry name" value="UREASE ACCESSORY PROTEIN D"/>
    <property type="match status" value="1"/>
</dbReference>
<evidence type="ECO:0000256" key="2">
    <source>
        <dbReference type="ARBA" id="ARBA00022988"/>
    </source>
</evidence>
<evidence type="ECO:0000256" key="4">
    <source>
        <dbReference type="HAMAP-Rule" id="MF_01384"/>
    </source>
</evidence>
<sequence>MSSVRTIASVSVLSTAWSASLQLHFEHTADKTILRRNHHAGPLRVQRPFYPEGGRAHVYILHPPGGMVSGDDLQVDVTAATSAQVLLTTPAAGKVYRARQNNQRQSQRVHIEQAESSSLEWLPQETIIFSGAKVDLSTSIELAMGADVLGWDIVCLARPSCNESFEAGEIVLDLRIARCGRPLLIEKTRLTGSSSMLTAKWGLNHATVLGTFYCTVECSDSDIELWRQQLSDFTFVGQLALSYRRGVLVARYLGDYAEPARKIFEQLWRLIREFRGEHFCRPRIWNT</sequence>
<comment type="function">
    <text evidence="4">Required for maturation of urease via the functional incorporation of the urease nickel metallocenter.</text>
</comment>
<accession>A0A3N2DG13</accession>
<evidence type="ECO:0000256" key="1">
    <source>
        <dbReference type="ARBA" id="ARBA00007177"/>
    </source>
</evidence>
<keyword evidence="4" id="KW-0963">Cytoplasm</keyword>
<dbReference type="EMBL" id="RKHR01000007">
    <property type="protein sequence ID" value="ROR98746.1"/>
    <property type="molecule type" value="Genomic_DNA"/>
</dbReference>
<evidence type="ECO:0000313" key="6">
    <source>
        <dbReference type="Proteomes" id="UP000275394"/>
    </source>
</evidence>
<keyword evidence="3 4" id="KW-0143">Chaperone</keyword>
<organism evidence="5 6">
    <name type="scientific">Sinobacterium caligoides</name>
    <dbReference type="NCBI Taxonomy" id="933926"/>
    <lineage>
        <taxon>Bacteria</taxon>
        <taxon>Pseudomonadati</taxon>
        <taxon>Pseudomonadota</taxon>
        <taxon>Gammaproteobacteria</taxon>
        <taxon>Cellvibrionales</taxon>
        <taxon>Spongiibacteraceae</taxon>
        <taxon>Sinobacterium</taxon>
    </lineage>
</organism>
<comment type="subcellular location">
    <subcellularLocation>
        <location evidence="4">Cytoplasm</location>
    </subcellularLocation>
</comment>
<protein>
    <recommendedName>
        <fullName evidence="4">Urease accessory protein UreD</fullName>
    </recommendedName>
</protein>
<name>A0A3N2DG13_9GAMM</name>
<dbReference type="PANTHER" id="PTHR33643">
    <property type="entry name" value="UREASE ACCESSORY PROTEIN D"/>
    <property type="match status" value="1"/>
</dbReference>
<comment type="similarity">
    <text evidence="1 4">Belongs to the UreD family.</text>
</comment>
<keyword evidence="6" id="KW-1185">Reference proteome</keyword>
<dbReference type="GO" id="GO:0005737">
    <property type="term" value="C:cytoplasm"/>
    <property type="evidence" value="ECO:0007669"/>
    <property type="project" value="UniProtKB-SubCell"/>
</dbReference>
<dbReference type="GO" id="GO:0016151">
    <property type="term" value="F:nickel cation binding"/>
    <property type="evidence" value="ECO:0007669"/>
    <property type="project" value="UniProtKB-UniRule"/>
</dbReference>
<dbReference type="InterPro" id="IPR002669">
    <property type="entry name" value="UreD"/>
</dbReference>
<comment type="subunit">
    <text evidence="4">UreD, UreF and UreG form a complex that acts as a GTP-hydrolysis-dependent molecular chaperone, activating the urease apoprotein by helping to assemble the nickel containing metallocenter of UreC. The UreE protein probably delivers the nickel.</text>
</comment>
<dbReference type="HAMAP" id="MF_01384">
    <property type="entry name" value="UreD"/>
    <property type="match status" value="1"/>
</dbReference>
<evidence type="ECO:0000313" key="5">
    <source>
        <dbReference type="EMBL" id="ROR98746.1"/>
    </source>
</evidence>
<gene>
    <name evidence="4" type="primary">ureD</name>
    <name evidence="5" type="ORF">EDC56_3482</name>
</gene>
<dbReference type="Proteomes" id="UP000275394">
    <property type="component" value="Unassembled WGS sequence"/>
</dbReference>
<proteinExistence type="inferred from homology"/>
<dbReference type="AlphaFoldDB" id="A0A3N2DG13"/>
<comment type="caution">
    <text evidence="5">The sequence shown here is derived from an EMBL/GenBank/DDBJ whole genome shotgun (WGS) entry which is preliminary data.</text>
</comment>
<dbReference type="Pfam" id="PF01774">
    <property type="entry name" value="UreD"/>
    <property type="match status" value="1"/>
</dbReference>
<evidence type="ECO:0000256" key="3">
    <source>
        <dbReference type="ARBA" id="ARBA00023186"/>
    </source>
</evidence>